<dbReference type="PANTHER" id="PTHR43861:SF5">
    <property type="entry name" value="BLL5978 PROTEIN"/>
    <property type="match status" value="1"/>
</dbReference>
<dbReference type="Gene3D" id="3.40.50.720">
    <property type="entry name" value="NAD(P)-binding Rossmann-like Domain"/>
    <property type="match status" value="1"/>
</dbReference>
<dbReference type="GO" id="GO:0032259">
    <property type="term" value="P:methylation"/>
    <property type="evidence" value="ECO:0007669"/>
    <property type="project" value="UniProtKB-KW"/>
</dbReference>
<dbReference type="PANTHER" id="PTHR43861">
    <property type="entry name" value="TRANS-ACONITATE 2-METHYLTRANSFERASE-RELATED"/>
    <property type="match status" value="1"/>
</dbReference>
<feature type="domain" description="Methyltransferase putative zinc binding" evidence="1">
    <location>
        <begin position="11"/>
        <end position="72"/>
    </location>
</feature>
<accession>A0A0G0QTV0</accession>
<dbReference type="EMBL" id="LBXZ01000005">
    <property type="protein sequence ID" value="KKR40761.1"/>
    <property type="molecule type" value="Genomic_DNA"/>
</dbReference>
<evidence type="ECO:0000313" key="3">
    <source>
        <dbReference type="EMBL" id="KKR40761.1"/>
    </source>
</evidence>
<reference evidence="3 4" key="1">
    <citation type="journal article" date="2015" name="Nature">
        <title>rRNA introns, odd ribosomes, and small enigmatic genomes across a large radiation of phyla.</title>
        <authorList>
            <person name="Brown C.T."/>
            <person name="Hug L.A."/>
            <person name="Thomas B.C."/>
            <person name="Sharon I."/>
            <person name="Castelle C.J."/>
            <person name="Singh A."/>
            <person name="Wilkins M.J."/>
            <person name="Williams K.H."/>
            <person name="Banfield J.F."/>
        </authorList>
    </citation>
    <scope>NUCLEOTIDE SEQUENCE [LARGE SCALE GENOMIC DNA]</scope>
</reference>
<sequence length="410" mass="46160">MSPKFTEKLNCRVCDSQNFTEILNLGQMPMANAFRSKENLEKPELKFPLSLRFCRNCSLVQLAHTVNPKLLFENYSYLTSASKPLADHFVELAKDLAKKYVHSEDDLVVEIGSNDGVLLEAIKDKCHVLGIEPAKNVCALSTKRGVETLCNFFDSRLAIRISKEYGQAKVIIANNVVAHIDNAKDLVEGVKKLMSNDGVFVFEVHWVGNLIGKGGFDQIYHEHLSYFSLHAIQQLCKRSGLKLVDAKLVPIHGESLQCHIKIKGKPSAAVKNILNKEKRLGLHKITTYRKFGEKVEKSKKQLCQILNEIKKNEKTVIGYGAPAKGNTLLNYFGIGPKSIDYIIDTTSFKQGMFTPGAKIQIMHPNKIQEKKPDYVLLLSWNYAKEILEKEKTLRASGVKFIIPVPHVRII</sequence>
<proteinExistence type="predicted"/>
<keyword evidence="3" id="KW-0489">Methyltransferase</keyword>
<dbReference type="Pfam" id="PF13489">
    <property type="entry name" value="Methyltransf_23"/>
    <property type="match status" value="1"/>
</dbReference>
<dbReference type="GO" id="GO:0008168">
    <property type="term" value="F:methyltransferase activity"/>
    <property type="evidence" value="ECO:0007669"/>
    <property type="project" value="UniProtKB-KW"/>
</dbReference>
<dbReference type="SUPFAM" id="SSF53335">
    <property type="entry name" value="S-adenosyl-L-methionine-dependent methyltransferases"/>
    <property type="match status" value="1"/>
</dbReference>
<name>A0A0G0QTV0_9BACT</name>
<evidence type="ECO:0000259" key="1">
    <source>
        <dbReference type="Pfam" id="PF08421"/>
    </source>
</evidence>
<dbReference type="Gene3D" id="6.10.250.3100">
    <property type="match status" value="1"/>
</dbReference>
<dbReference type="Pfam" id="PF08484">
    <property type="entry name" value="Methyltransf_14"/>
    <property type="match status" value="1"/>
</dbReference>
<keyword evidence="3" id="KW-0808">Transferase</keyword>
<dbReference type="Gene3D" id="6.20.50.110">
    <property type="entry name" value="Methyltransferase, zinc-binding domain"/>
    <property type="match status" value="1"/>
</dbReference>
<evidence type="ECO:0000259" key="2">
    <source>
        <dbReference type="Pfam" id="PF08484"/>
    </source>
</evidence>
<gene>
    <name evidence="3" type="ORF">UT75_C0005G0069</name>
</gene>
<organism evidence="3 4">
    <name type="scientific">Candidatus Yanofskybacteria bacterium GW2011_GWE2_40_11</name>
    <dbReference type="NCBI Taxonomy" id="1619033"/>
    <lineage>
        <taxon>Bacteria</taxon>
        <taxon>Candidatus Yanofskyibacteriota</taxon>
    </lineage>
</organism>
<dbReference type="Pfam" id="PF08421">
    <property type="entry name" value="Methyltransf_13"/>
    <property type="match status" value="1"/>
</dbReference>
<dbReference type="InterPro" id="IPR038576">
    <property type="entry name" value="Methyltransf_Zn-bd_dom_put_sf"/>
</dbReference>
<dbReference type="InterPro" id="IPR013691">
    <property type="entry name" value="MeTrfase_14"/>
</dbReference>
<dbReference type="Proteomes" id="UP000034072">
    <property type="component" value="Unassembled WGS sequence"/>
</dbReference>
<comment type="caution">
    <text evidence="3">The sequence shown here is derived from an EMBL/GenBank/DDBJ whole genome shotgun (WGS) entry which is preliminary data.</text>
</comment>
<dbReference type="PATRIC" id="fig|1619033.3.peg.473"/>
<dbReference type="InterPro" id="IPR013630">
    <property type="entry name" value="Methyltransf_Zn-bd_dom_put"/>
</dbReference>
<feature type="domain" description="C-methyltransferase" evidence="2">
    <location>
        <begin position="250"/>
        <end position="405"/>
    </location>
</feature>
<dbReference type="AlphaFoldDB" id="A0A0G0QTV0"/>
<dbReference type="InterPro" id="IPR029063">
    <property type="entry name" value="SAM-dependent_MTases_sf"/>
</dbReference>
<dbReference type="Gene3D" id="3.40.50.150">
    <property type="entry name" value="Vaccinia Virus protein VP39"/>
    <property type="match status" value="1"/>
</dbReference>
<protein>
    <submittedName>
        <fullName evidence="3">SAM-dependent methyltransferase</fullName>
    </submittedName>
</protein>
<evidence type="ECO:0000313" key="4">
    <source>
        <dbReference type="Proteomes" id="UP000034072"/>
    </source>
</evidence>